<evidence type="ECO:0000256" key="1">
    <source>
        <dbReference type="ARBA" id="ARBA00009836"/>
    </source>
</evidence>
<organism evidence="6 7">
    <name type="scientific">Orbilia oligospora</name>
    <name type="common">Nematode-trapping fungus</name>
    <name type="synonym">Arthrobotrys oligospora</name>
    <dbReference type="NCBI Taxonomy" id="2813651"/>
    <lineage>
        <taxon>Eukaryota</taxon>
        <taxon>Fungi</taxon>
        <taxon>Dikarya</taxon>
        <taxon>Ascomycota</taxon>
        <taxon>Pezizomycotina</taxon>
        <taxon>Orbiliomycetes</taxon>
        <taxon>Orbiliales</taxon>
        <taxon>Orbiliaceae</taxon>
        <taxon>Orbilia</taxon>
    </lineage>
</organism>
<evidence type="ECO:0000256" key="3">
    <source>
        <dbReference type="ARBA" id="ARBA00023027"/>
    </source>
</evidence>
<feature type="region of interest" description="Disordered" evidence="4">
    <location>
        <begin position="502"/>
        <end position="553"/>
    </location>
</feature>
<dbReference type="Gene3D" id="3.20.170.30">
    <property type="match status" value="1"/>
</dbReference>
<feature type="signal peptide" evidence="5">
    <location>
        <begin position="1"/>
        <end position="18"/>
    </location>
</feature>
<comment type="similarity">
    <text evidence="1">Belongs to the KptA/TPT1 family.</text>
</comment>
<evidence type="ECO:0000313" key="6">
    <source>
        <dbReference type="EMBL" id="KAF3215728.1"/>
    </source>
</evidence>
<dbReference type="SUPFAM" id="SSF56399">
    <property type="entry name" value="ADP-ribosylation"/>
    <property type="match status" value="1"/>
</dbReference>
<dbReference type="GO" id="GO:0000215">
    <property type="term" value="F:tRNA 2'-phosphotransferase activity"/>
    <property type="evidence" value="ECO:0007669"/>
    <property type="project" value="TreeGrafter"/>
</dbReference>
<gene>
    <name evidence="6" type="ORF">TWF191_009214</name>
</gene>
<evidence type="ECO:0008006" key="8">
    <source>
        <dbReference type="Google" id="ProtNLM"/>
    </source>
</evidence>
<comment type="caution">
    <text evidence="6">The sequence shown here is derived from an EMBL/GenBank/DDBJ whole genome shotgun (WGS) entry which is preliminary data.</text>
</comment>
<name>A0A7C8QND0_ORBOL</name>
<feature type="region of interest" description="Disordered" evidence="4">
    <location>
        <begin position="57"/>
        <end position="76"/>
    </location>
</feature>
<dbReference type="PANTHER" id="PTHR12684:SF2">
    <property type="entry name" value="TRNA 2'-PHOSPHOTRANSFERASE 1"/>
    <property type="match status" value="1"/>
</dbReference>
<feature type="chain" id="PRO_5028977916" description="2'-phosphotransferase" evidence="5">
    <location>
        <begin position="19"/>
        <end position="553"/>
    </location>
</feature>
<evidence type="ECO:0000256" key="2">
    <source>
        <dbReference type="ARBA" id="ARBA00022679"/>
    </source>
</evidence>
<protein>
    <recommendedName>
        <fullName evidence="8">2'-phosphotransferase</fullName>
    </recommendedName>
</protein>
<dbReference type="GO" id="GO:0006388">
    <property type="term" value="P:tRNA splicing, via endonucleolytic cleavage and ligation"/>
    <property type="evidence" value="ECO:0007669"/>
    <property type="project" value="TreeGrafter"/>
</dbReference>
<feature type="region of interest" description="Disordered" evidence="4">
    <location>
        <begin position="220"/>
        <end position="260"/>
    </location>
</feature>
<keyword evidence="2" id="KW-0808">Transferase</keyword>
<feature type="compositionally biased region" description="Polar residues" evidence="4">
    <location>
        <begin position="301"/>
        <end position="321"/>
    </location>
</feature>
<evidence type="ECO:0000256" key="5">
    <source>
        <dbReference type="SAM" id="SignalP"/>
    </source>
</evidence>
<dbReference type="Proteomes" id="UP000483672">
    <property type="component" value="Unassembled WGS sequence"/>
</dbReference>
<dbReference type="InterPro" id="IPR042081">
    <property type="entry name" value="RNA_2'-PTrans_C"/>
</dbReference>
<accession>A0A7C8QND0</accession>
<sequence length="553" mass="59475">MHFTTILATSAAVGGALAGVYQEEPVYYTSAEQVYTSIKTCTDKPVAPTTDSVYVPTSEPVYGGEPTTEAPVYTPEPTGYGPSEVTYTSYDVITVTSCGEYVTDCPAATYTSAVYSVSTCTGSPVPTGGYEVPSNNTVIYEVPPPTYETETPEYPTSVPVYENPTTSDVYTHTYYTTVCPGKDYCYATTITSTYCPGKPTEVPSYTKPVEVPSYTKPVEVPSYTKPPVDTPTYTPPTPNCPGGDYCPPTPPKNETETPTYTPPPSYTGAASTNFVSFGVAAVAENSKKRFKIIREVSDSASTPPLLSSVSAATSTEPSVSTDPKVKVSGVEDFLPDFDDDPNPDLSHYFIRANQGHSISIQDDLLLQPLDEQNVPNICVHGTYYSALTLILQSGGLKKMGRTHIHCAAGLPKASVHPETGEEIPAVLSGMRFDAEVLFYIDILKGVQDGLKFWRSDNGVILTTGREGEDCLPMDYVLRVEDVGGRAGGGELWTRDEGVIKEWPKTGKGKLPPKSSRNAQSNGGGRGGRGRSRPKVRVEDVLDDVSETLDNTKI</sequence>
<keyword evidence="3" id="KW-0520">NAD</keyword>
<keyword evidence="5" id="KW-0732">Signal</keyword>
<dbReference type="PANTHER" id="PTHR12684">
    <property type="entry name" value="PUTATIVE PHOSPHOTRANSFERASE"/>
    <property type="match status" value="1"/>
</dbReference>
<feature type="region of interest" description="Disordered" evidence="4">
    <location>
        <begin position="301"/>
        <end position="323"/>
    </location>
</feature>
<dbReference type="Pfam" id="PF01885">
    <property type="entry name" value="PTS_2-RNA"/>
    <property type="match status" value="1"/>
</dbReference>
<reference evidence="6 7" key="1">
    <citation type="submission" date="2019-06" db="EMBL/GenBank/DDBJ databases">
        <authorList>
            <person name="Palmer J.M."/>
        </authorList>
    </citation>
    <scope>NUCLEOTIDE SEQUENCE [LARGE SCALE GENOMIC DNA]</scope>
    <source>
        <strain evidence="6 7">TWF191</strain>
    </source>
</reference>
<evidence type="ECO:0000256" key="4">
    <source>
        <dbReference type="SAM" id="MobiDB-lite"/>
    </source>
</evidence>
<dbReference type="InterPro" id="IPR002745">
    <property type="entry name" value="Ptrans_KptA/Tpt1"/>
</dbReference>
<dbReference type="EMBL" id="WIPF01000066">
    <property type="protein sequence ID" value="KAF3215728.1"/>
    <property type="molecule type" value="Genomic_DNA"/>
</dbReference>
<evidence type="ECO:0000313" key="7">
    <source>
        <dbReference type="Proteomes" id="UP000483672"/>
    </source>
</evidence>
<proteinExistence type="inferred from homology"/>
<dbReference type="AlphaFoldDB" id="A0A7C8QND0"/>